<organism evidence="4 5">
    <name type="scientific">Nonomuraea typhae</name>
    <dbReference type="NCBI Taxonomy" id="2603600"/>
    <lineage>
        <taxon>Bacteria</taxon>
        <taxon>Bacillati</taxon>
        <taxon>Actinomycetota</taxon>
        <taxon>Actinomycetes</taxon>
        <taxon>Streptosporangiales</taxon>
        <taxon>Streptosporangiaceae</taxon>
        <taxon>Nonomuraea</taxon>
    </lineage>
</organism>
<keyword evidence="5" id="KW-1185">Reference proteome</keyword>
<feature type="region of interest" description="Disordered" evidence="1">
    <location>
        <begin position="78"/>
        <end position="99"/>
    </location>
</feature>
<dbReference type="EMBL" id="JBITGY010000018">
    <property type="protein sequence ID" value="MFI6505211.1"/>
    <property type="molecule type" value="Genomic_DNA"/>
</dbReference>
<dbReference type="InterPro" id="IPR014044">
    <property type="entry name" value="CAP_dom"/>
</dbReference>
<dbReference type="SUPFAM" id="SSF55797">
    <property type="entry name" value="PR-1-like"/>
    <property type="match status" value="1"/>
</dbReference>
<sequence>MWQTLHTRLTQRTSRRRNHLGLLACLCAAVFTGVLIGRLSDQPPQQAQLYLNEAVPPAAATVAPARKKQPFAAPIPRETTTLSQPHARTTAQPLPTPSTEISGFYPEGTPTQMLGDPVVRLVPEMAGEVVSLTNKARARKGCRPLRVDARLTRSARTHSMEMAAKGKLDHVSPDGSSPWERMERAGYRQGAAENIGSGYTTPSEAVSGWLDNRSHRGNILNCDIVAIGVGVASGPTGLWWTQDFGYG</sequence>
<reference evidence="4 5" key="1">
    <citation type="submission" date="2024-10" db="EMBL/GenBank/DDBJ databases">
        <title>The Natural Products Discovery Center: Release of the First 8490 Sequenced Strains for Exploring Actinobacteria Biosynthetic Diversity.</title>
        <authorList>
            <person name="Kalkreuter E."/>
            <person name="Kautsar S.A."/>
            <person name="Yang D."/>
            <person name="Bader C.D."/>
            <person name="Teijaro C.N."/>
            <person name="Fluegel L."/>
            <person name="Davis C.M."/>
            <person name="Simpson J.R."/>
            <person name="Lauterbach L."/>
            <person name="Steele A.D."/>
            <person name="Gui C."/>
            <person name="Meng S."/>
            <person name="Li G."/>
            <person name="Viehrig K."/>
            <person name="Ye F."/>
            <person name="Su P."/>
            <person name="Kiefer A.F."/>
            <person name="Nichols A."/>
            <person name="Cepeda A.J."/>
            <person name="Yan W."/>
            <person name="Fan B."/>
            <person name="Jiang Y."/>
            <person name="Adhikari A."/>
            <person name="Zheng C.-J."/>
            <person name="Schuster L."/>
            <person name="Cowan T.M."/>
            <person name="Smanski M.J."/>
            <person name="Chevrette M.G."/>
            <person name="De Carvalho L.P.S."/>
            <person name="Shen B."/>
        </authorList>
    </citation>
    <scope>NUCLEOTIDE SEQUENCE [LARGE SCALE GENOMIC DNA]</scope>
    <source>
        <strain evidence="4 5">NPDC050545</strain>
    </source>
</reference>
<accession>A0ABW7ZAY4</accession>
<dbReference type="Pfam" id="PF00188">
    <property type="entry name" value="CAP"/>
    <property type="match status" value="1"/>
</dbReference>
<dbReference type="Gene3D" id="3.40.33.10">
    <property type="entry name" value="CAP"/>
    <property type="match status" value="1"/>
</dbReference>
<feature type="domain" description="SCP" evidence="3">
    <location>
        <begin position="131"/>
        <end position="244"/>
    </location>
</feature>
<dbReference type="RefSeq" id="WP_397091258.1">
    <property type="nucleotide sequence ID" value="NZ_JBITGY010000018.1"/>
</dbReference>
<evidence type="ECO:0000256" key="1">
    <source>
        <dbReference type="SAM" id="MobiDB-lite"/>
    </source>
</evidence>
<dbReference type="InterPro" id="IPR035940">
    <property type="entry name" value="CAP_sf"/>
</dbReference>
<comment type="caution">
    <text evidence="4">The sequence shown here is derived from an EMBL/GenBank/DDBJ whole genome shotgun (WGS) entry which is preliminary data.</text>
</comment>
<name>A0ABW7ZAY4_9ACTN</name>
<keyword evidence="2" id="KW-1133">Transmembrane helix</keyword>
<dbReference type="Proteomes" id="UP001612741">
    <property type="component" value="Unassembled WGS sequence"/>
</dbReference>
<dbReference type="PANTHER" id="PTHR31157:SF1">
    <property type="entry name" value="SCP DOMAIN-CONTAINING PROTEIN"/>
    <property type="match status" value="1"/>
</dbReference>
<keyword evidence="2" id="KW-0812">Transmembrane</keyword>
<gene>
    <name evidence="4" type="ORF">ACIBG2_48075</name>
</gene>
<evidence type="ECO:0000256" key="2">
    <source>
        <dbReference type="SAM" id="Phobius"/>
    </source>
</evidence>
<evidence type="ECO:0000259" key="3">
    <source>
        <dbReference type="Pfam" id="PF00188"/>
    </source>
</evidence>
<keyword evidence="2" id="KW-0472">Membrane</keyword>
<evidence type="ECO:0000313" key="5">
    <source>
        <dbReference type="Proteomes" id="UP001612741"/>
    </source>
</evidence>
<proteinExistence type="predicted"/>
<protein>
    <submittedName>
        <fullName evidence="4">CAP domain-containing protein</fullName>
    </submittedName>
</protein>
<evidence type="ECO:0000313" key="4">
    <source>
        <dbReference type="EMBL" id="MFI6505211.1"/>
    </source>
</evidence>
<dbReference type="PANTHER" id="PTHR31157">
    <property type="entry name" value="SCP DOMAIN-CONTAINING PROTEIN"/>
    <property type="match status" value="1"/>
</dbReference>
<dbReference type="CDD" id="cd05379">
    <property type="entry name" value="CAP_bacterial"/>
    <property type="match status" value="1"/>
</dbReference>
<feature type="transmembrane region" description="Helical" evidence="2">
    <location>
        <begin position="20"/>
        <end position="39"/>
    </location>
</feature>